<reference evidence="1 2" key="1">
    <citation type="submission" date="2019-10" db="EMBL/GenBank/DDBJ databases">
        <title>Epibacterium sp. nov., isolated from seawater.</title>
        <authorList>
            <person name="Zhang X."/>
            <person name="Li N."/>
        </authorList>
    </citation>
    <scope>NUCLEOTIDE SEQUENCE [LARGE SCALE GENOMIC DNA]</scope>
    <source>
        <strain evidence="1 2">SM1979</strain>
    </source>
</reference>
<protein>
    <submittedName>
        <fullName evidence="1">Uncharacterized protein</fullName>
    </submittedName>
</protein>
<dbReference type="Proteomes" id="UP000444174">
    <property type="component" value="Unassembled WGS sequence"/>
</dbReference>
<dbReference type="RefSeq" id="WP_153216577.1">
    <property type="nucleotide sequence ID" value="NZ_WIBF01000009.1"/>
</dbReference>
<accession>A0A843YDX8</accession>
<keyword evidence="2" id="KW-1185">Reference proteome</keyword>
<dbReference type="EMBL" id="WIBF01000009">
    <property type="protein sequence ID" value="MQQ09600.1"/>
    <property type="molecule type" value="Genomic_DNA"/>
</dbReference>
<sequence>MSKVSPKVIYLNKLDDQSRSVLKDAGILLENVLRITGMNHAIESENCQQAGLSFVGREAYVDRFIASLNSPGELGAEVEDFDAIKKEIDSFDRFTLYQRTLAQNATFSVKSVFSEAWLRATASYVITSENWPTIAYKFSDENRDFYLIANGALGNLLALYDEQNALLLMFKSYNGRWGKNPETWVGDFLLQLGKYAEEASAYETRTNRSYCNLLYSENIAHYYWNFMNGLQRAQDRDPMSRAIFSRRSPVNCRAVFPHSAVKGSPQSDDEIFTHVLQNDLMVGLHTDYIASEALAKRMITVSQARVEKARQEEIRNVASDNKVIIWILLRNIHRSWRGQTDGLSQFIQKMQENYDGCFFIFDGHTRLDEGESNVRTQQALQNANQKHMSAEDEILAEILHKTGIENYQSVIGCDVYEKILWAEIPTFSVQPMGSGFLWTGWLTNRPAVLHTPPQSIPQFRATAYMRENCTPRIYVKPEYYLNAEDGPYLSSSYDMEWTGIWEASTALLSNHLGISPHNTD</sequence>
<evidence type="ECO:0000313" key="2">
    <source>
        <dbReference type="Proteomes" id="UP000444174"/>
    </source>
</evidence>
<organism evidence="1 2">
    <name type="scientific">Tritonibacter litoralis</name>
    <dbReference type="NCBI Taxonomy" id="2662264"/>
    <lineage>
        <taxon>Bacteria</taxon>
        <taxon>Pseudomonadati</taxon>
        <taxon>Pseudomonadota</taxon>
        <taxon>Alphaproteobacteria</taxon>
        <taxon>Rhodobacterales</taxon>
        <taxon>Paracoccaceae</taxon>
        <taxon>Tritonibacter</taxon>
    </lineage>
</organism>
<dbReference type="AlphaFoldDB" id="A0A843YDX8"/>
<proteinExistence type="predicted"/>
<gene>
    <name evidence="1" type="ORF">GFB49_14120</name>
</gene>
<evidence type="ECO:0000313" key="1">
    <source>
        <dbReference type="EMBL" id="MQQ09600.1"/>
    </source>
</evidence>
<name>A0A843YDX8_9RHOB</name>
<comment type="caution">
    <text evidence="1">The sequence shown here is derived from an EMBL/GenBank/DDBJ whole genome shotgun (WGS) entry which is preliminary data.</text>
</comment>